<dbReference type="InterPro" id="IPR007410">
    <property type="entry name" value="LpqE-like"/>
</dbReference>
<sequence>MRYFFFMCCSALCLASAALSAAELQLTQAEVRAPLPGRTVTAGYFQLQNDSTKSIELVSASSPAFEVIELHQHIEQDGMMRMVEVASIEVDAGARLIFAPGGLHMMMFTPTQPLVIGETVPVTLQFKDGSQLQFAFPLVAMPRR</sequence>
<dbReference type="InterPro" id="IPR058248">
    <property type="entry name" value="Lxx211020-like"/>
</dbReference>
<comment type="caution">
    <text evidence="2">The sequence shown here is derived from an EMBL/GenBank/DDBJ whole genome shotgun (WGS) entry which is preliminary data.</text>
</comment>
<evidence type="ECO:0000313" key="3">
    <source>
        <dbReference type="Proteomes" id="UP000633814"/>
    </source>
</evidence>
<keyword evidence="1" id="KW-0732">Signal</keyword>
<keyword evidence="3" id="KW-1185">Reference proteome</keyword>
<dbReference type="EMBL" id="JAEINI020000001">
    <property type="protein sequence ID" value="MCB5225439.1"/>
    <property type="molecule type" value="Genomic_DNA"/>
</dbReference>
<dbReference type="RefSeq" id="WP_226749530.1">
    <property type="nucleotide sequence ID" value="NZ_JAEINI020000001.1"/>
</dbReference>
<organism evidence="2 3">
    <name type="scientific">Alishewanella maricola</name>
    <dbReference type="NCBI Taxonomy" id="2795740"/>
    <lineage>
        <taxon>Bacteria</taxon>
        <taxon>Pseudomonadati</taxon>
        <taxon>Pseudomonadota</taxon>
        <taxon>Gammaproteobacteria</taxon>
        <taxon>Alteromonadales</taxon>
        <taxon>Alteromonadaceae</taxon>
        <taxon>Alishewanella</taxon>
    </lineage>
</organism>
<feature type="signal peptide" evidence="1">
    <location>
        <begin position="1"/>
        <end position="21"/>
    </location>
</feature>
<dbReference type="PANTHER" id="PTHR36302:SF1">
    <property type="entry name" value="COPPER CHAPERONE PCU(A)C"/>
    <property type="match status" value="1"/>
</dbReference>
<dbReference type="Proteomes" id="UP000633814">
    <property type="component" value="Unassembled WGS sequence"/>
</dbReference>
<accession>A0ABS8BZE6</accession>
<dbReference type="Gene3D" id="2.60.40.1890">
    <property type="entry name" value="PCu(A)C copper chaperone"/>
    <property type="match status" value="1"/>
</dbReference>
<name>A0ABS8BZE6_9ALTE</name>
<evidence type="ECO:0000256" key="1">
    <source>
        <dbReference type="SAM" id="SignalP"/>
    </source>
</evidence>
<reference evidence="2 3" key="1">
    <citation type="submission" date="2021-10" db="EMBL/GenBank/DDBJ databases">
        <title>Alishewanella koreense sp. nov. isolated from seawater of southwestern coast in South Korea and the proposal for the reclassification of Rheinheimera perlucida and Rheinheimera tuosuensis as Arsukibacterium perlucida and Arsukibacterium tuosuensis.</title>
        <authorList>
            <person name="Kim K.H."/>
            <person name="Ruan W."/>
            <person name="Kim K.R."/>
            <person name="Baek J.H."/>
            <person name="Jeon C.O."/>
        </authorList>
    </citation>
    <scope>NUCLEOTIDE SEQUENCE [LARGE SCALE GENOMIC DNA]</scope>
    <source>
        <strain evidence="2 3">16-MA</strain>
    </source>
</reference>
<protein>
    <submittedName>
        <fullName evidence="2">Copper chaperone PCu(A)C</fullName>
    </submittedName>
</protein>
<dbReference type="InterPro" id="IPR036182">
    <property type="entry name" value="PCuAC_sf"/>
</dbReference>
<dbReference type="Pfam" id="PF04314">
    <property type="entry name" value="PCuAC"/>
    <property type="match status" value="1"/>
</dbReference>
<evidence type="ECO:0000313" key="2">
    <source>
        <dbReference type="EMBL" id="MCB5225439.1"/>
    </source>
</evidence>
<proteinExistence type="predicted"/>
<dbReference type="PANTHER" id="PTHR36302">
    <property type="entry name" value="BLR7088 PROTEIN"/>
    <property type="match status" value="1"/>
</dbReference>
<gene>
    <name evidence="2" type="ORF">JAO78_001225</name>
</gene>
<feature type="chain" id="PRO_5046859506" evidence="1">
    <location>
        <begin position="22"/>
        <end position="144"/>
    </location>
</feature>
<dbReference type="SUPFAM" id="SSF110087">
    <property type="entry name" value="DR1885-like metal-binding protein"/>
    <property type="match status" value="1"/>
</dbReference>